<dbReference type="OrthoDB" id="434245at2759"/>
<evidence type="ECO:0000259" key="2">
    <source>
        <dbReference type="PROSITE" id="PS50030"/>
    </source>
</evidence>
<reference evidence="5" key="2">
    <citation type="submission" date="2025-04" db="UniProtKB">
        <authorList>
            <consortium name="RefSeq"/>
        </authorList>
    </citation>
    <scope>IDENTIFICATION</scope>
</reference>
<dbReference type="InterPro" id="IPR009060">
    <property type="entry name" value="UBA-like_sf"/>
</dbReference>
<dbReference type="InterPro" id="IPR015940">
    <property type="entry name" value="UBA"/>
</dbReference>
<dbReference type="InterPro" id="IPR041207">
    <property type="entry name" value="NUB1_ubiquitin-like_dom"/>
</dbReference>
<dbReference type="Gene3D" id="1.10.8.10">
    <property type="entry name" value="DNA helicase RuvA subunit, C-terminal domain"/>
    <property type="match status" value="3"/>
</dbReference>
<feature type="domain" description="UBA" evidence="2">
    <location>
        <begin position="420"/>
        <end position="466"/>
    </location>
</feature>
<dbReference type="PROSITE" id="PS50030">
    <property type="entry name" value="UBA"/>
    <property type="match status" value="3"/>
</dbReference>
<gene>
    <name evidence="5" type="primary">LOC108051169</name>
    <name evidence="3" type="synonym">108051169</name>
</gene>
<evidence type="ECO:0000313" key="5">
    <source>
        <dbReference type="RefSeq" id="XP_016988652.1"/>
    </source>
</evidence>
<proteinExistence type="predicted"/>
<dbReference type="Pfam" id="PF18037">
    <property type="entry name" value="Ubiquitin_5"/>
    <property type="match status" value="1"/>
</dbReference>
<dbReference type="SUPFAM" id="SSF54236">
    <property type="entry name" value="Ubiquitin-like"/>
    <property type="match status" value="1"/>
</dbReference>
<dbReference type="RefSeq" id="XP_016988652.1">
    <property type="nucleotide sequence ID" value="XM_017133163.1"/>
</dbReference>
<dbReference type="Gene3D" id="3.10.20.90">
    <property type="entry name" value="Phosphatidylinositol 3-kinase Catalytic Subunit, Chain A, domain 1"/>
    <property type="match status" value="1"/>
</dbReference>
<name>A0A6P4FFA9_DRORH</name>
<organism evidence="5">
    <name type="scientific">Drosophila rhopaloa</name>
    <name type="common">Fruit fly</name>
    <dbReference type="NCBI Taxonomy" id="1041015"/>
    <lineage>
        <taxon>Eukaryota</taxon>
        <taxon>Metazoa</taxon>
        <taxon>Ecdysozoa</taxon>
        <taxon>Arthropoda</taxon>
        <taxon>Hexapoda</taxon>
        <taxon>Insecta</taxon>
        <taxon>Pterygota</taxon>
        <taxon>Neoptera</taxon>
        <taxon>Endopterygota</taxon>
        <taxon>Diptera</taxon>
        <taxon>Brachycera</taxon>
        <taxon>Muscomorpha</taxon>
        <taxon>Ephydroidea</taxon>
        <taxon>Drosophilidae</taxon>
        <taxon>Drosophila</taxon>
        <taxon>Sophophora</taxon>
    </lineage>
</organism>
<dbReference type="AlphaFoldDB" id="A0A6P4FFA9"/>
<keyword evidence="1" id="KW-0175">Coiled coil</keyword>
<protein>
    <submittedName>
        <fullName evidence="5">NEDD8 ultimate buster 1</fullName>
    </submittedName>
</protein>
<feature type="domain" description="UBA" evidence="2">
    <location>
        <begin position="480"/>
        <end position="520"/>
    </location>
</feature>
<accession>A0A6P4FFA9</accession>
<feature type="coiled-coil region" evidence="1">
    <location>
        <begin position="382"/>
        <end position="409"/>
    </location>
</feature>
<dbReference type="Proteomes" id="UP001652680">
    <property type="component" value="Unassembled WGS sequence"/>
</dbReference>
<dbReference type="CDD" id="cd17062">
    <property type="entry name" value="Ubl_NUB1"/>
    <property type="match status" value="1"/>
</dbReference>
<dbReference type="InterPro" id="IPR039749">
    <property type="entry name" value="NUB1"/>
</dbReference>
<sequence length="618" mass="70064">MSHLDNIFIHVRARLQNEGVKLWEEPYYSEDLGSIEGALENLAKEYSRFLGFDLSRCKFILTELQENALRKLAARREFSATGMATFKVRRIDNRSGTTNMLDIKCDLNCLGSDLQAAIAEKLQLPDRNHVKCIAAGRMVAANATLAAQQLKNNQQLIVIVGDGNNRSEALYERINRVKADVEAVVSSQNRLVEMEDQNGSPVFLPPAENRALLIGLGFCEKARAAMLREDFEEALLLLLEADESFATCDSQFLESVDNYALLNLDIVWCYLCLKNVTQLPDAERRLAVCGRNFRRSYGESFERLYSLKGKACPERALILRLQLLQGVVMFHQNRRDEAFERFEAANMLLRELKVNADQLALLVEMGFEEREARLALRSCQGNGNVEQAVQFIQERRQQLKDARKQSKAERALQRRLMRSNANESDWVNPRSVCTLTEMGFERGLATLALQRSKNDVPKAVELLQTESEELRAALPQTRASADTAKLDHLLQLGFNEDNVRVALENSSNDIERAIECLLRAFQSEDELKQTMERVSRMIGAKGQDLDGPSTSSASNQAQLAPPSPIIDAVLKRARSEIETYKAYERFNSDLSQNDMDYLDLPLIQEEKILEEYLNLLQQ</sequence>
<dbReference type="GO" id="GO:2000058">
    <property type="term" value="P:regulation of ubiquitin-dependent protein catabolic process"/>
    <property type="evidence" value="ECO:0007669"/>
    <property type="project" value="TreeGrafter"/>
</dbReference>
<dbReference type="PANTHER" id="PTHR12948">
    <property type="entry name" value="NEDD8 ULTIMATE BUSTER-1 BS4 PROTEIN"/>
    <property type="match status" value="1"/>
</dbReference>
<dbReference type="Pfam" id="PF00627">
    <property type="entry name" value="UBA"/>
    <property type="match status" value="2"/>
</dbReference>
<evidence type="ECO:0000256" key="1">
    <source>
        <dbReference type="SAM" id="Coils"/>
    </source>
</evidence>
<dbReference type="GeneID" id="108051169"/>
<keyword evidence="4" id="KW-1185">Reference proteome</keyword>
<dbReference type="CDD" id="cd14291">
    <property type="entry name" value="UBA1_NUB1_like"/>
    <property type="match status" value="2"/>
</dbReference>
<evidence type="ECO:0000313" key="3">
    <source>
        <dbReference type="EnsemblMetazoa" id="XP_016988652.1"/>
    </source>
</evidence>
<evidence type="ECO:0000313" key="4">
    <source>
        <dbReference type="Proteomes" id="UP001652680"/>
    </source>
</evidence>
<dbReference type="PANTHER" id="PTHR12948:SF3">
    <property type="entry name" value="NEDD8 ULTIMATE BUSTER 1"/>
    <property type="match status" value="1"/>
</dbReference>
<reference evidence="4" key="1">
    <citation type="journal article" date="2021" name="Elife">
        <title>Highly contiguous assemblies of 101 drosophilid genomes.</title>
        <authorList>
            <person name="Kim B.Y."/>
            <person name="Wang J.R."/>
            <person name="Miller D.E."/>
            <person name="Barmina O."/>
            <person name="Delaney E."/>
            <person name="Thompson A."/>
            <person name="Comeault A.A."/>
            <person name="Peede D."/>
            <person name="D'Agostino E.R."/>
            <person name="Pelaez J."/>
            <person name="Aguilar J.M."/>
            <person name="Haji D."/>
            <person name="Matsunaga T."/>
            <person name="Armstrong E.E."/>
            <person name="Zych M."/>
            <person name="Ogawa Y."/>
            <person name="Stamenkovic-Radak M."/>
            <person name="Jelic M."/>
            <person name="Veselinovic M.S."/>
            <person name="Tanaskovic M."/>
            <person name="Eric P."/>
            <person name="Gao J.J."/>
            <person name="Katoh T.K."/>
            <person name="Toda M.J."/>
            <person name="Watabe H."/>
            <person name="Watada M."/>
            <person name="Davis J.S."/>
            <person name="Moyle L.C."/>
            <person name="Manoli G."/>
            <person name="Bertolini E."/>
            <person name="Kostal V."/>
            <person name="Hawley R.S."/>
            <person name="Takahashi A."/>
            <person name="Jones C.D."/>
            <person name="Price D.K."/>
            <person name="Whiteman N."/>
            <person name="Kopp A."/>
            <person name="Matute D.R."/>
            <person name="Petrov D.A."/>
        </authorList>
    </citation>
    <scope>NUCLEOTIDE SEQUENCE [LARGE SCALE GENOMIC DNA]</scope>
</reference>
<reference evidence="3" key="3">
    <citation type="submission" date="2025-05" db="UniProtKB">
        <authorList>
            <consortium name="EnsemblMetazoa"/>
        </authorList>
    </citation>
    <scope>IDENTIFICATION</scope>
</reference>
<dbReference type="EnsemblMetazoa" id="XM_017133163.1">
    <property type="protein sequence ID" value="XP_016988652.1"/>
    <property type="gene ID" value="LOC108051169"/>
</dbReference>
<feature type="domain" description="UBA" evidence="2">
    <location>
        <begin position="353"/>
        <end position="395"/>
    </location>
</feature>
<dbReference type="SUPFAM" id="SSF46934">
    <property type="entry name" value="UBA-like"/>
    <property type="match status" value="3"/>
</dbReference>
<dbReference type="SMART" id="SM00165">
    <property type="entry name" value="UBA"/>
    <property type="match status" value="3"/>
</dbReference>
<dbReference type="InterPro" id="IPR029071">
    <property type="entry name" value="Ubiquitin-like_domsf"/>
</dbReference>